<accession>A0A0G0F6K9</accession>
<evidence type="ECO:0000259" key="6">
    <source>
        <dbReference type="Pfam" id="PF00413"/>
    </source>
</evidence>
<dbReference type="GO" id="GO:0031012">
    <property type="term" value="C:extracellular matrix"/>
    <property type="evidence" value="ECO:0007669"/>
    <property type="project" value="InterPro"/>
</dbReference>
<dbReference type="EMBL" id="LBSJ01000028">
    <property type="protein sequence ID" value="KKQ14863.1"/>
    <property type="molecule type" value="Genomic_DNA"/>
</dbReference>
<dbReference type="GO" id="GO:0008270">
    <property type="term" value="F:zinc ion binding"/>
    <property type="evidence" value="ECO:0007669"/>
    <property type="project" value="InterPro"/>
</dbReference>
<gene>
    <name evidence="7" type="ORF">US28_C0028G0027</name>
</gene>
<name>A0A0G0F6K9_9BACT</name>
<evidence type="ECO:0000256" key="5">
    <source>
        <dbReference type="SAM" id="MobiDB-lite"/>
    </source>
</evidence>
<feature type="domain" description="Peptidase M10 metallopeptidase" evidence="6">
    <location>
        <begin position="125"/>
        <end position="292"/>
    </location>
</feature>
<keyword evidence="3" id="KW-0378">Hydrolase</keyword>
<proteinExistence type="predicted"/>
<evidence type="ECO:0000256" key="1">
    <source>
        <dbReference type="ARBA" id="ARBA00022670"/>
    </source>
</evidence>
<organism evidence="7 8">
    <name type="scientific">Candidatus Daviesbacteria bacterium GW2011_GWA1_36_8</name>
    <dbReference type="NCBI Taxonomy" id="1618417"/>
    <lineage>
        <taxon>Bacteria</taxon>
        <taxon>Candidatus Daviesiibacteriota</taxon>
    </lineage>
</organism>
<keyword evidence="4" id="KW-0862">Zinc</keyword>
<protein>
    <recommendedName>
        <fullName evidence="6">Peptidase M10 metallopeptidase domain-containing protein</fullName>
    </recommendedName>
</protein>
<keyword evidence="2" id="KW-0479">Metal-binding</keyword>
<evidence type="ECO:0000256" key="3">
    <source>
        <dbReference type="ARBA" id="ARBA00022801"/>
    </source>
</evidence>
<evidence type="ECO:0000256" key="4">
    <source>
        <dbReference type="ARBA" id="ARBA00022833"/>
    </source>
</evidence>
<dbReference type="Gene3D" id="3.40.390.10">
    <property type="entry name" value="Collagenase (Catalytic Domain)"/>
    <property type="match status" value="1"/>
</dbReference>
<evidence type="ECO:0000256" key="2">
    <source>
        <dbReference type="ARBA" id="ARBA00022723"/>
    </source>
</evidence>
<dbReference type="Pfam" id="PF00413">
    <property type="entry name" value="Peptidase_M10"/>
    <property type="match status" value="1"/>
</dbReference>
<reference evidence="7 8" key="1">
    <citation type="journal article" date="2015" name="Nature">
        <title>rRNA introns, odd ribosomes, and small enigmatic genomes across a large radiation of phyla.</title>
        <authorList>
            <person name="Brown C.T."/>
            <person name="Hug L.A."/>
            <person name="Thomas B.C."/>
            <person name="Sharon I."/>
            <person name="Castelle C.J."/>
            <person name="Singh A."/>
            <person name="Wilkins M.J."/>
            <person name="Williams K.H."/>
            <person name="Banfield J.F."/>
        </authorList>
    </citation>
    <scope>NUCLEOTIDE SEQUENCE [LARGE SCALE GENOMIC DNA]</scope>
</reference>
<dbReference type="GO" id="GO:0006508">
    <property type="term" value="P:proteolysis"/>
    <property type="evidence" value="ECO:0007669"/>
    <property type="project" value="UniProtKB-KW"/>
</dbReference>
<evidence type="ECO:0000313" key="7">
    <source>
        <dbReference type="EMBL" id="KKQ14863.1"/>
    </source>
</evidence>
<evidence type="ECO:0000313" key="8">
    <source>
        <dbReference type="Proteomes" id="UP000034448"/>
    </source>
</evidence>
<feature type="region of interest" description="Disordered" evidence="5">
    <location>
        <begin position="26"/>
        <end position="94"/>
    </location>
</feature>
<comment type="caution">
    <text evidence="7">The sequence shown here is derived from an EMBL/GenBank/DDBJ whole genome shotgun (WGS) entry which is preliminary data.</text>
</comment>
<dbReference type="InterPro" id="IPR024079">
    <property type="entry name" value="MetalloPept_cat_dom_sf"/>
</dbReference>
<dbReference type="SUPFAM" id="SSF55486">
    <property type="entry name" value="Metalloproteases ('zincins'), catalytic domain"/>
    <property type="match status" value="1"/>
</dbReference>
<feature type="compositionally biased region" description="Pro residues" evidence="5">
    <location>
        <begin position="72"/>
        <end position="94"/>
    </location>
</feature>
<dbReference type="Proteomes" id="UP000034448">
    <property type="component" value="Unassembled WGS sequence"/>
</dbReference>
<dbReference type="GO" id="GO:0004222">
    <property type="term" value="F:metalloendopeptidase activity"/>
    <property type="evidence" value="ECO:0007669"/>
    <property type="project" value="InterPro"/>
</dbReference>
<sequence length="294" mass="31713">MTLKIWLFGFIFLFILTPVVSAVDLTRPTPPPRPQPLTERPEAPRAPEPPQVSGDFEVPEVPGLRVRVFAHPPKPTPPPKPGTTPKPTPTPSPVPVENTSLVCGLLDPDTQNVVTPAGWHIIPGSITYRLNAASVPASVGGSNLDAIVQNGFSQYNQATGGKVNFVKGVNTSVNRSRFDGQNVVTWGRLGAGSLGITYVWYYPSSGNLAEVDTVMNTRYKWSLSSQDSCADNKTYDAKNIMTHELGHWMGLDDMYNAGTHGDATMYGYGSLGEVKKNTLTTGDKTGLSSIYTPL</sequence>
<dbReference type="AlphaFoldDB" id="A0A0G0F6K9"/>
<dbReference type="InterPro" id="IPR001818">
    <property type="entry name" value="Pept_M10_metallopeptidase"/>
</dbReference>
<keyword evidence="1" id="KW-0645">Protease</keyword>